<keyword evidence="3" id="KW-1185">Reference proteome</keyword>
<evidence type="ECO:0000256" key="1">
    <source>
        <dbReference type="SAM" id="MobiDB-lite"/>
    </source>
</evidence>
<name>A0A4Y2GW21_ARAVE</name>
<evidence type="ECO:0000313" key="2">
    <source>
        <dbReference type="EMBL" id="GBM57970.1"/>
    </source>
</evidence>
<feature type="compositionally biased region" description="Acidic residues" evidence="1">
    <location>
        <begin position="27"/>
        <end position="38"/>
    </location>
</feature>
<dbReference type="EMBL" id="BGPR01001616">
    <property type="protein sequence ID" value="GBM57970.1"/>
    <property type="molecule type" value="Genomic_DNA"/>
</dbReference>
<dbReference type="Proteomes" id="UP000499080">
    <property type="component" value="Unassembled WGS sequence"/>
</dbReference>
<reference evidence="2 3" key="1">
    <citation type="journal article" date="2019" name="Sci. Rep.">
        <title>Orb-weaving spider Araneus ventricosus genome elucidates the spidroin gene catalogue.</title>
        <authorList>
            <person name="Kono N."/>
            <person name="Nakamura H."/>
            <person name="Ohtoshi R."/>
            <person name="Moran D.A.P."/>
            <person name="Shinohara A."/>
            <person name="Yoshida Y."/>
            <person name="Fujiwara M."/>
            <person name="Mori M."/>
            <person name="Tomita M."/>
            <person name="Arakawa K."/>
        </authorList>
    </citation>
    <scope>NUCLEOTIDE SEQUENCE [LARGE SCALE GENOMIC DNA]</scope>
</reference>
<evidence type="ECO:0000313" key="3">
    <source>
        <dbReference type="Proteomes" id="UP000499080"/>
    </source>
</evidence>
<dbReference type="AlphaFoldDB" id="A0A4Y2GW21"/>
<feature type="region of interest" description="Disordered" evidence="1">
    <location>
        <begin position="20"/>
        <end position="69"/>
    </location>
</feature>
<feature type="compositionally biased region" description="Basic and acidic residues" evidence="1">
    <location>
        <begin position="53"/>
        <end position="66"/>
    </location>
</feature>
<gene>
    <name evidence="2" type="ORF">AVEN_72920_1</name>
</gene>
<organism evidence="2 3">
    <name type="scientific">Araneus ventricosus</name>
    <name type="common">Orbweaver spider</name>
    <name type="synonym">Epeira ventricosa</name>
    <dbReference type="NCBI Taxonomy" id="182803"/>
    <lineage>
        <taxon>Eukaryota</taxon>
        <taxon>Metazoa</taxon>
        <taxon>Ecdysozoa</taxon>
        <taxon>Arthropoda</taxon>
        <taxon>Chelicerata</taxon>
        <taxon>Arachnida</taxon>
        <taxon>Araneae</taxon>
        <taxon>Araneomorphae</taxon>
        <taxon>Entelegynae</taxon>
        <taxon>Araneoidea</taxon>
        <taxon>Araneidae</taxon>
        <taxon>Araneus</taxon>
    </lineage>
</organism>
<sequence>MKRGEILPLEQYLDALEKLSKNRPAEDESDASDLDGEVAEYRDLETNSEIDVEDNRVHKEDNDSNSDRNVFIIHPLSL</sequence>
<accession>A0A4Y2GW21</accession>
<comment type="caution">
    <text evidence="2">The sequence shown here is derived from an EMBL/GenBank/DDBJ whole genome shotgun (WGS) entry which is preliminary data.</text>
</comment>
<protein>
    <submittedName>
        <fullName evidence="2">Uncharacterized protein</fullName>
    </submittedName>
</protein>
<proteinExistence type="predicted"/>